<feature type="region of interest" description="Disordered" evidence="1">
    <location>
        <begin position="64"/>
        <end position="115"/>
    </location>
</feature>
<feature type="compositionally biased region" description="Low complexity" evidence="1">
    <location>
        <begin position="91"/>
        <end position="115"/>
    </location>
</feature>
<dbReference type="AlphaFoldDB" id="A0A8J6HE55"/>
<keyword evidence="3" id="KW-1185">Reference proteome</keyword>
<evidence type="ECO:0000313" key="3">
    <source>
        <dbReference type="Proteomes" id="UP000719412"/>
    </source>
</evidence>
<dbReference type="EMBL" id="JABDTM020025797">
    <property type="protein sequence ID" value="KAH0812788.1"/>
    <property type="molecule type" value="Genomic_DNA"/>
</dbReference>
<proteinExistence type="predicted"/>
<evidence type="ECO:0000256" key="1">
    <source>
        <dbReference type="SAM" id="MobiDB-lite"/>
    </source>
</evidence>
<dbReference type="Proteomes" id="UP000719412">
    <property type="component" value="Unassembled WGS sequence"/>
</dbReference>
<sequence length="981" mass="109227">MWNSSPFRRSAREHQATVTEEPQSRGQLPQDAANTTGSSSGRKKKTSSTLSALRCELSPSAAASIAHSSLTRHRAPPMSQRQLRSNRRGNLLTPPSAASAIPASLTPSSSRRCSTCSKERCSACPRLTSSIKTTIALSMESSKHHRNTPTPTNPNDKFTHNLKAATGSKTTSCSALKRKSEQTPIQIGSGSIRKKPQLSTNKFTNLIRVTTENTDTEDFLLTYGLVLYGKHHQCEPSKPPTPTPLQCTKCFQLGHHVTACPNKPACPKCPQTPAPNKCEAAVSTCLLCGGPHAPTIVINPPAEISDPDIALTEPVEPSISAKQTIAFVTKILYDLPSPVRSNIATLNVAGLNRKKHALENLTETDLIKIVAITEIHETTIVKAIKEKRKIFREYTRTRDPFLKTAHNRLNALIRRDINVYREETWTKVCESLDYRDGKKFWSKFKTLTGQKSVPNHHLVYNAQTYHSSRDKANCFAELLEKVYQVPQNPNVENVFFEKITNNVNAFKNFPLTEPLPHPLNDEHMTDEVESIISQLKNTKAPGPNEIRPILLKNLPETGFQALTNIYNNCLNTCMENREHHNDSQTCGKESRLQEPCEFPESANILSSTSVHINREFSKPTTSMCNQEDKENSRVARKADYKSRIRSSAFTCEEAYAVGPLIHSPRLGLEFLKNHRSSQPSSTPPRYHTSTNCTLNHLRFSMLNKDNELNIHNYDEALAVWGVANENEIPTIPQFQKNWDNINIKGIIANDLIFNSPRDLARFKAWQCRESGSWLHAIPSPNIGTLLDNTSFQVCIGLKLGCNLCTPHICKCNAKVDEIGTHGLSCFKSSEPNGLSRDDGKRPDGMTLVPWIKGQPLVWDVTVVDTLADNYVLQSFEVSGFAAEMACKRKHSKYSSIISSNYVFKGLAFETLGPWCKEAIDFINVIGNRLIAESGDSKSKKFLFERISVAIQRGNAASIRGTFPDSAILSEIFCIIKQKCLL</sequence>
<feature type="region of interest" description="Disordered" evidence="1">
    <location>
        <begin position="1"/>
        <end position="50"/>
    </location>
</feature>
<name>A0A8J6HE55_TENMO</name>
<reference evidence="2" key="1">
    <citation type="journal article" date="2020" name="J Insects Food Feed">
        <title>The yellow mealworm (Tenebrio molitor) genome: a resource for the emerging insects as food and feed industry.</title>
        <authorList>
            <person name="Eriksson T."/>
            <person name="Andere A."/>
            <person name="Kelstrup H."/>
            <person name="Emery V."/>
            <person name="Picard C."/>
        </authorList>
    </citation>
    <scope>NUCLEOTIDE SEQUENCE</scope>
    <source>
        <strain evidence="2">Stoneville</strain>
        <tissue evidence="2">Whole head</tissue>
    </source>
</reference>
<reference evidence="2" key="2">
    <citation type="submission" date="2021-08" db="EMBL/GenBank/DDBJ databases">
        <authorList>
            <person name="Eriksson T."/>
        </authorList>
    </citation>
    <scope>NUCLEOTIDE SEQUENCE</scope>
    <source>
        <strain evidence="2">Stoneville</strain>
        <tissue evidence="2">Whole head</tissue>
    </source>
</reference>
<comment type="caution">
    <text evidence="2">The sequence shown here is derived from an EMBL/GenBank/DDBJ whole genome shotgun (WGS) entry which is preliminary data.</text>
</comment>
<protein>
    <submittedName>
        <fullName evidence="2">Uncharacterized protein</fullName>
    </submittedName>
</protein>
<gene>
    <name evidence="2" type="ORF">GEV33_010003</name>
</gene>
<feature type="region of interest" description="Disordered" evidence="1">
    <location>
        <begin position="139"/>
        <end position="193"/>
    </location>
</feature>
<accession>A0A8J6HE55</accession>
<organism evidence="2 3">
    <name type="scientific">Tenebrio molitor</name>
    <name type="common">Yellow mealworm beetle</name>
    <dbReference type="NCBI Taxonomy" id="7067"/>
    <lineage>
        <taxon>Eukaryota</taxon>
        <taxon>Metazoa</taxon>
        <taxon>Ecdysozoa</taxon>
        <taxon>Arthropoda</taxon>
        <taxon>Hexapoda</taxon>
        <taxon>Insecta</taxon>
        <taxon>Pterygota</taxon>
        <taxon>Neoptera</taxon>
        <taxon>Endopterygota</taxon>
        <taxon>Coleoptera</taxon>
        <taxon>Polyphaga</taxon>
        <taxon>Cucujiformia</taxon>
        <taxon>Tenebrionidae</taxon>
        <taxon>Tenebrio</taxon>
    </lineage>
</organism>
<feature type="compositionally biased region" description="Polar residues" evidence="1">
    <location>
        <begin position="16"/>
        <end position="27"/>
    </location>
</feature>
<evidence type="ECO:0000313" key="2">
    <source>
        <dbReference type="EMBL" id="KAH0812788.1"/>
    </source>
</evidence>